<dbReference type="InterPro" id="IPR022192">
    <property type="entry name" value="SUV3_C"/>
</dbReference>
<evidence type="ECO:0000259" key="2">
    <source>
        <dbReference type="Pfam" id="PF12513"/>
    </source>
</evidence>
<proteinExistence type="predicted"/>
<dbReference type="Proteomes" id="UP001396334">
    <property type="component" value="Unassembled WGS sequence"/>
</dbReference>
<reference evidence="3 4" key="1">
    <citation type="journal article" date="2024" name="G3 (Bethesda)">
        <title>Genome assembly of Hibiscus sabdariffa L. provides insights into metabolisms of medicinal natural products.</title>
        <authorList>
            <person name="Kim T."/>
        </authorList>
    </citation>
    <scope>NUCLEOTIDE SEQUENCE [LARGE SCALE GENOMIC DNA]</scope>
    <source>
        <strain evidence="3">TK-2024</strain>
        <tissue evidence="3">Old leaves</tissue>
    </source>
</reference>
<feature type="region of interest" description="Disordered" evidence="1">
    <location>
        <begin position="198"/>
        <end position="218"/>
    </location>
</feature>
<organism evidence="3 4">
    <name type="scientific">Hibiscus sabdariffa</name>
    <name type="common">roselle</name>
    <dbReference type="NCBI Taxonomy" id="183260"/>
    <lineage>
        <taxon>Eukaryota</taxon>
        <taxon>Viridiplantae</taxon>
        <taxon>Streptophyta</taxon>
        <taxon>Embryophyta</taxon>
        <taxon>Tracheophyta</taxon>
        <taxon>Spermatophyta</taxon>
        <taxon>Magnoliopsida</taxon>
        <taxon>eudicotyledons</taxon>
        <taxon>Gunneridae</taxon>
        <taxon>Pentapetalae</taxon>
        <taxon>rosids</taxon>
        <taxon>malvids</taxon>
        <taxon>Malvales</taxon>
        <taxon>Malvaceae</taxon>
        <taxon>Malvoideae</taxon>
        <taxon>Hibiscus</taxon>
    </lineage>
</organism>
<feature type="compositionally biased region" description="Low complexity" evidence="1">
    <location>
        <begin position="10"/>
        <end position="26"/>
    </location>
</feature>
<gene>
    <name evidence="3" type="ORF">V6N11_035538</name>
</gene>
<evidence type="ECO:0000256" key="1">
    <source>
        <dbReference type="SAM" id="MobiDB-lite"/>
    </source>
</evidence>
<protein>
    <recommendedName>
        <fullName evidence="2">ATP-dependent RNA helicase SUV3 C-terminal domain-containing protein</fullName>
    </recommendedName>
</protein>
<feature type="domain" description="ATP-dependent RNA helicase SUV3 C-terminal" evidence="2">
    <location>
        <begin position="113"/>
        <end position="151"/>
    </location>
</feature>
<evidence type="ECO:0000313" key="4">
    <source>
        <dbReference type="Proteomes" id="UP001396334"/>
    </source>
</evidence>
<sequence length="462" mass="52580">MTRIYKGVGSDAPSATSSSSSSSRKSLLAPTRKMKILSHRRLAARVSFASFVTEIRLLYYIGSLENAKLSENYFFANCEEMLFVETYARKGIVHLREIFTPGTLEVPKTPTALKELESIHKVLELYVWLSFRLDEWFPDHELTSSQKNICSFLQAEPYTNEIYEETTPSGMFARALFFFQVQVIVSSLSCLECFEFDGQSRPTRPQQKPSPRTATSSKPRKLERIIFLESVAVDRPLMLLMFDDDTMRQNVLASGKLDEWLENDGKEDEKARIAVSAVKGGDCENSSEETVVPNSILLTTMNTLEVDKMWEDNKVVDWRVMETASWMIDENIEMVQRDEEVRDSDVSAECGLRDDLPVRATKDADVISPICNGPSNRVNLTEVIEYKGQQPWQGLLKGDGNDSLVLKMRGMKRVLKKWNRNSFGNVETQYQEIVGEIEALDVRLNSEELGSEDLQCKRDLHS</sequence>
<feature type="compositionally biased region" description="Polar residues" evidence="1">
    <location>
        <begin position="200"/>
        <end position="217"/>
    </location>
</feature>
<feature type="region of interest" description="Disordered" evidence="1">
    <location>
        <begin position="1"/>
        <end position="27"/>
    </location>
</feature>
<keyword evidence="4" id="KW-1185">Reference proteome</keyword>
<comment type="caution">
    <text evidence="3">The sequence shown here is derived from an EMBL/GenBank/DDBJ whole genome shotgun (WGS) entry which is preliminary data.</text>
</comment>
<evidence type="ECO:0000313" key="3">
    <source>
        <dbReference type="EMBL" id="KAK9006502.1"/>
    </source>
</evidence>
<name>A0ABR2R1D2_9ROSI</name>
<accession>A0ABR2R1D2</accession>
<dbReference type="Pfam" id="PF12513">
    <property type="entry name" value="SUV3_C"/>
    <property type="match status" value="1"/>
</dbReference>
<dbReference type="EMBL" id="JBBPBN010000029">
    <property type="protein sequence ID" value="KAK9006502.1"/>
    <property type="molecule type" value="Genomic_DNA"/>
</dbReference>
<dbReference type="Gene3D" id="1.20.58.1080">
    <property type="match status" value="1"/>
</dbReference>